<keyword evidence="2" id="KW-0808">Transferase</keyword>
<proteinExistence type="predicted"/>
<organism evidence="2 3">
    <name type="scientific">Lactococcus fujiensis JCM 16395</name>
    <dbReference type="NCBI Taxonomy" id="1291764"/>
    <lineage>
        <taxon>Bacteria</taxon>
        <taxon>Bacillati</taxon>
        <taxon>Bacillota</taxon>
        <taxon>Bacilli</taxon>
        <taxon>Lactobacillales</taxon>
        <taxon>Streptococcaceae</taxon>
        <taxon>Lactococcus</taxon>
    </lineage>
</organism>
<evidence type="ECO:0000313" key="3">
    <source>
        <dbReference type="Proteomes" id="UP000218181"/>
    </source>
</evidence>
<reference evidence="2 3" key="1">
    <citation type="submission" date="2014-12" db="EMBL/GenBank/DDBJ databases">
        <title>Draft genome sequences of 10 type strains of Lactococcus.</title>
        <authorList>
            <person name="Sun Z."/>
            <person name="Zhong Z."/>
            <person name="Liu W."/>
            <person name="Zhang W."/>
            <person name="Zhang H."/>
        </authorList>
    </citation>
    <scope>NUCLEOTIDE SEQUENCE [LARGE SCALE GENOMIC DNA]</scope>
    <source>
        <strain evidence="2 3">JCM 16395</strain>
    </source>
</reference>
<dbReference type="Pfam" id="PF14393">
    <property type="entry name" value="DUF4422"/>
    <property type="match status" value="1"/>
</dbReference>
<dbReference type="InterPro" id="IPR025536">
    <property type="entry name" value="DUF4422"/>
</dbReference>
<evidence type="ECO:0000259" key="1">
    <source>
        <dbReference type="Pfam" id="PF14393"/>
    </source>
</evidence>
<keyword evidence="3" id="KW-1185">Reference proteome</keyword>
<dbReference type="STRING" id="1291764.GCA_001311235_00300"/>
<evidence type="ECO:0000313" key="2">
    <source>
        <dbReference type="EMBL" id="PCS01434.1"/>
    </source>
</evidence>
<dbReference type="Proteomes" id="UP000218181">
    <property type="component" value="Unassembled WGS sequence"/>
</dbReference>
<feature type="domain" description="DUF4422" evidence="1">
    <location>
        <begin position="28"/>
        <end position="231"/>
    </location>
</feature>
<protein>
    <submittedName>
        <fullName evidence="2">Lipopolysaccharide biosynthesis glycosyltransferase</fullName>
    </submittedName>
</protein>
<sequence length="265" mass="31490">MEESVRMDTKKIRSKIFVVGFDKFPLIEFSKDKFYRRLIVGNHIDRVIGTNDYRDDIGDNISAKNKYYSELTATYWIWKNKDLEIYGLCHYRRFFRVKHHLLKRNEAITILSKHQVIVSEKTFISKNIADAQADGLGREPIKLIREIIKTKSPRYLEGYDEVMSSSELHPRNMFVMKKELFFDYCDFVFGILEEAEPLLEYHTNIIKNGVEDQRVLGYLAEPLLDTWISTNKINFYELPLRQREMGAIKFFRWLVSNLLAKMHLK</sequence>
<accession>A0A2A5RPS7</accession>
<dbReference type="AlphaFoldDB" id="A0A2A5RPS7"/>
<comment type="caution">
    <text evidence="2">The sequence shown here is derived from an EMBL/GenBank/DDBJ whole genome shotgun (WGS) entry which is preliminary data.</text>
</comment>
<dbReference type="EMBL" id="JXJU01000001">
    <property type="protein sequence ID" value="PCS01434.1"/>
    <property type="molecule type" value="Genomic_DNA"/>
</dbReference>
<dbReference type="OrthoDB" id="9798746at2"/>
<dbReference type="GO" id="GO:0016740">
    <property type="term" value="F:transferase activity"/>
    <property type="evidence" value="ECO:0007669"/>
    <property type="project" value="UniProtKB-KW"/>
</dbReference>
<gene>
    <name evidence="2" type="ORF">RT41_GL000198</name>
</gene>
<name>A0A2A5RPS7_9LACT</name>